<keyword evidence="5" id="KW-0010">Activator</keyword>
<keyword evidence="2" id="KW-0862">Zinc</keyword>
<evidence type="ECO:0000256" key="3">
    <source>
        <dbReference type="ARBA" id="ARBA00023015"/>
    </source>
</evidence>
<feature type="domain" description="Zn(2)-C6 fungal-type" evidence="10">
    <location>
        <begin position="94"/>
        <end position="123"/>
    </location>
</feature>
<keyword evidence="6" id="KW-0804">Transcription</keyword>
<proteinExistence type="inferred from homology"/>
<dbReference type="InterPro" id="IPR007219">
    <property type="entry name" value="XnlR_reg_dom"/>
</dbReference>
<evidence type="ECO:0000256" key="1">
    <source>
        <dbReference type="ARBA" id="ARBA00022723"/>
    </source>
</evidence>
<dbReference type="GO" id="GO:0008270">
    <property type="term" value="F:zinc ion binding"/>
    <property type="evidence" value="ECO:0007669"/>
    <property type="project" value="InterPro"/>
</dbReference>
<sequence length="937" mass="101577">MLSQMPSQANMAPSNRHVDPLHAPVQQYAVQHFDTFASNKPLSPLRSPARSRHHPYSQGITDTGHQRRKSSDLGGGGEGKPTHKGSVRKRISRACDQCNQLRTKCDGKVPCAHCVEFGLSCEYQRERKKRGKASRKDAAMQDQTTAGSGHSHSPQEYSSEGPSPPRTATSQFQSGATQSSIETASQPTEPPFASTTAMSDGSYASTRESGVGQFQAQTPAHPQGLLPDPNPQSSMRQASGISPTAMSLNGFSLSQDYDRPGVRGSISMNGVNSNPNGVPLGQMHHQVQPAQSYPSFGDNAYPAMSPPNLAASPAFRFAGAGESPLAGYFGASPLMGSPGWLNLPSPSGFQLNHRQTKAMNTLKYPVLQPLLPYIDSIIPVSLACDLLELYFTSSSSTHLHPTSPHILGYFFRRESFLRANRPRPCSPALLSSMLWLAAQTSDSPFLTSPPSARGRVCQKLLEITIALLKPLVHGPPAGEISANGGSDSAINGVALGGLGVAMTGGDQLTAADGGPLDNIATYIHLAVIVSASEYKAASMRWWNAAWTLARESRLNRELPPNPIESENATGDGLGGGVGENALPEQSATSSNTKASLPPTGLGVVSEEEREERRRVWWLLYTLDRHLALCYNRPLFLLDVECENLLQPLNDADFQAGNFYGSEQSLYPGSSSYRTRGPTFLCTGHSMFGFFTPLMTILGYIVDLNQARIHPRFGLSSRHVAEWDDRAAEITSQLEAYGQSIQEFEAHHLSHAHDSSGQNTAAPNPPNRLTDSMIQTKIVVAYGTHIMHVLHILICGKWDPINLLDDNDLWISTPAFQTAMSHAVAAAEAISNILEYDPDLSFMPWFFGISLLQGGFLFLLTAEKLAGEANPNVVGACENIIKAHEACIVTLNTEYQRHMRKVMRSALAQVKGLGEGQMRRREVLFLYRWTGDGTGIAL</sequence>
<dbReference type="GO" id="GO:0003677">
    <property type="term" value="F:DNA binding"/>
    <property type="evidence" value="ECO:0007669"/>
    <property type="project" value="UniProtKB-KW"/>
</dbReference>
<feature type="compositionally biased region" description="Polar residues" evidence="9">
    <location>
        <begin position="141"/>
        <end position="220"/>
    </location>
</feature>
<keyword evidence="7" id="KW-0539">Nucleus</keyword>
<dbReference type="PANTHER" id="PTHR47663">
    <property type="entry name" value="XYLANOLYTIC TRANSCRIPTIONAL ACTIVATOR XLNR-RELATED"/>
    <property type="match status" value="1"/>
</dbReference>
<dbReference type="SMART" id="SM00066">
    <property type="entry name" value="GAL4"/>
    <property type="match status" value="1"/>
</dbReference>
<dbReference type="Pfam" id="PF00172">
    <property type="entry name" value="Zn_clus"/>
    <property type="match status" value="1"/>
</dbReference>
<dbReference type="EMBL" id="JAFEKC020000011">
    <property type="protein sequence ID" value="KAK0512252.1"/>
    <property type="molecule type" value="Genomic_DNA"/>
</dbReference>
<evidence type="ECO:0000256" key="9">
    <source>
        <dbReference type="SAM" id="MobiDB-lite"/>
    </source>
</evidence>
<evidence type="ECO:0000313" key="11">
    <source>
        <dbReference type="EMBL" id="KAK0512252.1"/>
    </source>
</evidence>
<dbReference type="InterPro" id="IPR036864">
    <property type="entry name" value="Zn2-C6_fun-type_DNA-bd_sf"/>
</dbReference>
<comment type="caution">
    <text evidence="11">The sequence shown here is derived from an EMBL/GenBank/DDBJ whole genome shotgun (WGS) entry which is preliminary data.</text>
</comment>
<dbReference type="PROSITE" id="PS50048">
    <property type="entry name" value="ZN2_CY6_FUNGAL_2"/>
    <property type="match status" value="1"/>
</dbReference>
<feature type="region of interest" description="Disordered" evidence="9">
    <location>
        <begin position="129"/>
        <end position="267"/>
    </location>
</feature>
<dbReference type="PANTHER" id="PTHR47663:SF1">
    <property type="entry name" value="XYLANOLYTIC TRANSCRIPTIONAL ACTIVATOR XLNR-RELATED"/>
    <property type="match status" value="1"/>
</dbReference>
<dbReference type="InterPro" id="IPR001138">
    <property type="entry name" value="Zn2Cys6_DnaBD"/>
</dbReference>
<dbReference type="AlphaFoldDB" id="A0AA39QZQ5"/>
<feature type="region of interest" description="Disordered" evidence="9">
    <location>
        <begin position="557"/>
        <end position="604"/>
    </location>
</feature>
<dbReference type="FunFam" id="4.10.240.10:FF:000004">
    <property type="entry name" value="Xylanolytic transcriptional activator XlnR"/>
    <property type="match status" value="1"/>
</dbReference>
<dbReference type="SUPFAM" id="SSF57701">
    <property type="entry name" value="Zn2/Cys6 DNA-binding domain"/>
    <property type="match status" value="1"/>
</dbReference>
<dbReference type="Proteomes" id="UP001166286">
    <property type="component" value="Unassembled WGS sequence"/>
</dbReference>
<accession>A0AA39QZQ5</accession>
<evidence type="ECO:0000256" key="8">
    <source>
        <dbReference type="ARBA" id="ARBA00037990"/>
    </source>
</evidence>
<gene>
    <name evidence="11" type="ORF">JMJ35_005380</name>
</gene>
<feature type="region of interest" description="Disordered" evidence="9">
    <location>
        <begin position="39"/>
        <end position="90"/>
    </location>
</feature>
<name>A0AA39QZQ5_9LECA</name>
<dbReference type="GO" id="GO:0000981">
    <property type="term" value="F:DNA-binding transcription factor activity, RNA polymerase II-specific"/>
    <property type="evidence" value="ECO:0007669"/>
    <property type="project" value="InterPro"/>
</dbReference>
<dbReference type="CDD" id="cd00067">
    <property type="entry name" value="GAL4"/>
    <property type="match status" value="1"/>
</dbReference>
<evidence type="ECO:0000256" key="6">
    <source>
        <dbReference type="ARBA" id="ARBA00023163"/>
    </source>
</evidence>
<dbReference type="CDD" id="cd12148">
    <property type="entry name" value="fungal_TF_MHR"/>
    <property type="match status" value="1"/>
</dbReference>
<evidence type="ECO:0000259" key="10">
    <source>
        <dbReference type="PROSITE" id="PS50048"/>
    </source>
</evidence>
<evidence type="ECO:0000256" key="2">
    <source>
        <dbReference type="ARBA" id="ARBA00022833"/>
    </source>
</evidence>
<keyword evidence="12" id="KW-1185">Reference proteome</keyword>
<feature type="compositionally biased region" description="Polar residues" evidence="9">
    <location>
        <begin position="583"/>
        <end position="594"/>
    </location>
</feature>
<keyword evidence="1" id="KW-0479">Metal-binding</keyword>
<evidence type="ECO:0000313" key="12">
    <source>
        <dbReference type="Proteomes" id="UP001166286"/>
    </source>
</evidence>
<dbReference type="Gene3D" id="4.10.240.10">
    <property type="entry name" value="Zn(2)-C6 fungal-type DNA-binding domain"/>
    <property type="match status" value="1"/>
</dbReference>
<evidence type="ECO:0000256" key="7">
    <source>
        <dbReference type="ARBA" id="ARBA00023242"/>
    </source>
</evidence>
<keyword evidence="4" id="KW-0238">DNA-binding</keyword>
<keyword evidence="3" id="KW-0805">Transcription regulation</keyword>
<evidence type="ECO:0000256" key="5">
    <source>
        <dbReference type="ARBA" id="ARBA00023159"/>
    </source>
</evidence>
<dbReference type="Pfam" id="PF04082">
    <property type="entry name" value="Fungal_trans"/>
    <property type="match status" value="1"/>
</dbReference>
<comment type="similarity">
    <text evidence="8">Belongs to the xlnR/xlr1 family.</text>
</comment>
<dbReference type="GO" id="GO:0006351">
    <property type="term" value="P:DNA-templated transcription"/>
    <property type="evidence" value="ECO:0007669"/>
    <property type="project" value="InterPro"/>
</dbReference>
<dbReference type="InterPro" id="IPR051439">
    <property type="entry name" value="XlnR/Xlr1"/>
</dbReference>
<reference evidence="11" key="1">
    <citation type="submission" date="2023-03" db="EMBL/GenBank/DDBJ databases">
        <title>Complete genome of Cladonia borealis.</title>
        <authorList>
            <person name="Park H."/>
        </authorList>
    </citation>
    <scope>NUCLEOTIDE SEQUENCE</scope>
    <source>
        <strain evidence="11">ANT050790</strain>
    </source>
</reference>
<organism evidence="11 12">
    <name type="scientific">Cladonia borealis</name>
    <dbReference type="NCBI Taxonomy" id="184061"/>
    <lineage>
        <taxon>Eukaryota</taxon>
        <taxon>Fungi</taxon>
        <taxon>Dikarya</taxon>
        <taxon>Ascomycota</taxon>
        <taxon>Pezizomycotina</taxon>
        <taxon>Lecanoromycetes</taxon>
        <taxon>OSLEUM clade</taxon>
        <taxon>Lecanoromycetidae</taxon>
        <taxon>Lecanorales</taxon>
        <taxon>Lecanorineae</taxon>
        <taxon>Cladoniaceae</taxon>
        <taxon>Cladonia</taxon>
    </lineage>
</organism>
<protein>
    <recommendedName>
        <fullName evidence="10">Zn(2)-C6 fungal-type domain-containing protein</fullName>
    </recommendedName>
</protein>
<dbReference type="SMART" id="SM00906">
    <property type="entry name" value="Fungal_trans"/>
    <property type="match status" value="1"/>
</dbReference>
<evidence type="ECO:0000256" key="4">
    <source>
        <dbReference type="ARBA" id="ARBA00023125"/>
    </source>
</evidence>
<feature type="compositionally biased region" description="Polar residues" evidence="9">
    <location>
        <begin position="231"/>
        <end position="255"/>
    </location>
</feature>